<dbReference type="InterPro" id="IPR007588">
    <property type="entry name" value="Znf_FLYWCH"/>
</dbReference>
<dbReference type="Pfam" id="PF11232">
    <property type="entry name" value="Med25"/>
    <property type="match status" value="1"/>
</dbReference>
<evidence type="ECO:0000256" key="3">
    <source>
        <dbReference type="ARBA" id="ARBA00022833"/>
    </source>
</evidence>
<feature type="domain" description="Mediator complex subunit Med25 PTOV" evidence="5">
    <location>
        <begin position="15"/>
        <end position="148"/>
    </location>
</feature>
<dbReference type="Pfam" id="PF04500">
    <property type="entry name" value="FLYWCH"/>
    <property type="match status" value="1"/>
</dbReference>
<dbReference type="EMBL" id="LR824542">
    <property type="protein sequence ID" value="CAH1635565.1"/>
    <property type="molecule type" value="Genomic_DNA"/>
</dbReference>
<sequence>MAPSTSAPRVSEKMSQFWSGVIEWKRLTKAGGNKLALLNCTLLAAKRVTDNLNVKAWPKTLQLHLVPKLAFDRIGLIRYLSSRRAVVFVFRNSKVRDELTIAFEKGMVGCVKLSPPPDCDIKMIILFYDNTRKLFFGVIPENQDEVISPIFRKSWKGKRILQIAGSSFNLVNFKVFYENCCGRTYLWYKGFWYRKYKESGATIWWVCYKRSSLKCTGSIITDAGELVKTDPRHTHEKNVWQKAFHGLLS</sequence>
<evidence type="ECO:0000313" key="7">
    <source>
        <dbReference type="Proteomes" id="UP001153321"/>
    </source>
</evidence>
<dbReference type="Gene3D" id="2.40.290.30">
    <property type="entry name" value="Mediator complex subunit 25, ACID domain"/>
    <property type="match status" value="1"/>
</dbReference>
<evidence type="ECO:0000259" key="4">
    <source>
        <dbReference type="Pfam" id="PF04500"/>
    </source>
</evidence>
<keyword evidence="7" id="KW-1185">Reference proteome</keyword>
<dbReference type="InterPro" id="IPR021394">
    <property type="entry name" value="Med25_PTOV"/>
</dbReference>
<dbReference type="Proteomes" id="UP001153321">
    <property type="component" value="Chromosome 11"/>
</dbReference>
<keyword evidence="1" id="KW-0479">Metal-binding</keyword>
<evidence type="ECO:0008006" key="8">
    <source>
        <dbReference type="Google" id="ProtNLM"/>
    </source>
</evidence>
<evidence type="ECO:0000256" key="1">
    <source>
        <dbReference type="ARBA" id="ARBA00022723"/>
    </source>
</evidence>
<protein>
    <recommendedName>
        <fullName evidence="8">FLYWCH-type domain-containing protein</fullName>
    </recommendedName>
</protein>
<gene>
    <name evidence="6" type="ORF">SPLIT_LOCUS927</name>
</gene>
<evidence type="ECO:0000256" key="2">
    <source>
        <dbReference type="ARBA" id="ARBA00022771"/>
    </source>
</evidence>
<reference evidence="6" key="1">
    <citation type="submission" date="2022-02" db="EMBL/GenBank/DDBJ databases">
        <authorList>
            <person name="King R."/>
        </authorList>
    </citation>
    <scope>NUCLEOTIDE SEQUENCE</scope>
</reference>
<accession>A0A9P0HX75</accession>
<organism evidence="6 7">
    <name type="scientific">Spodoptera littoralis</name>
    <name type="common">Egyptian cotton leafworm</name>
    <dbReference type="NCBI Taxonomy" id="7109"/>
    <lineage>
        <taxon>Eukaryota</taxon>
        <taxon>Metazoa</taxon>
        <taxon>Ecdysozoa</taxon>
        <taxon>Arthropoda</taxon>
        <taxon>Hexapoda</taxon>
        <taxon>Insecta</taxon>
        <taxon>Pterygota</taxon>
        <taxon>Neoptera</taxon>
        <taxon>Endopterygota</taxon>
        <taxon>Lepidoptera</taxon>
        <taxon>Glossata</taxon>
        <taxon>Ditrysia</taxon>
        <taxon>Noctuoidea</taxon>
        <taxon>Noctuidae</taxon>
        <taxon>Amphipyrinae</taxon>
        <taxon>Spodoptera</taxon>
    </lineage>
</organism>
<dbReference type="InterPro" id="IPR038196">
    <property type="entry name" value="Med25_PTOV_sf"/>
</dbReference>
<dbReference type="Gene3D" id="2.20.25.240">
    <property type="match status" value="1"/>
</dbReference>
<keyword evidence="3" id="KW-0862">Zinc</keyword>
<dbReference type="AlphaFoldDB" id="A0A9P0HX75"/>
<keyword evidence="2" id="KW-0863">Zinc-finger</keyword>
<dbReference type="GO" id="GO:0008270">
    <property type="term" value="F:zinc ion binding"/>
    <property type="evidence" value="ECO:0007669"/>
    <property type="project" value="UniProtKB-KW"/>
</dbReference>
<evidence type="ECO:0000313" key="6">
    <source>
        <dbReference type="EMBL" id="CAH1635565.1"/>
    </source>
</evidence>
<evidence type="ECO:0000259" key="5">
    <source>
        <dbReference type="Pfam" id="PF11232"/>
    </source>
</evidence>
<name>A0A9P0HX75_SPOLI</name>
<proteinExistence type="predicted"/>
<feature type="domain" description="FLYWCH-type" evidence="4">
    <location>
        <begin position="176"/>
        <end position="235"/>
    </location>
</feature>